<keyword evidence="3" id="KW-1185">Reference proteome</keyword>
<dbReference type="Pfam" id="PF12311">
    <property type="entry name" value="DUF3632"/>
    <property type="match status" value="1"/>
</dbReference>
<gene>
    <name evidence="2" type="ORF">K452DRAFT_291946</name>
</gene>
<dbReference type="InterPro" id="IPR022085">
    <property type="entry name" value="OpdG"/>
</dbReference>
<sequence length="303" mass="33621">MDEKQIQARQEMSRRVREAIDKKMGLETSDLWNNVKLSMANITRRAAQSAEPAQAFDFDLHDLWYILMQSAKVTPADSPVQAWLVTQVLYARELGALQRPAAVEGEGGSRAVVRTAEGVIWTDLPFLVADVTEAWRGSEKLPLVERQNLGAFIARLVAVGVCDPLLGPCALWSLHGALEAPVDTESEPELETKVDGVNGVVEEKGENGESRKNGENGNHTSPAEAVMVALVWLRYCGHKLLIWSMQNLQVSEEQGEGFSLARWARWKLLLDSMRDSEDITLANCALRGHNLMEQVEMDFGIPT</sequence>
<organism evidence="2 3">
    <name type="scientific">Aplosporella prunicola CBS 121167</name>
    <dbReference type="NCBI Taxonomy" id="1176127"/>
    <lineage>
        <taxon>Eukaryota</taxon>
        <taxon>Fungi</taxon>
        <taxon>Dikarya</taxon>
        <taxon>Ascomycota</taxon>
        <taxon>Pezizomycotina</taxon>
        <taxon>Dothideomycetes</taxon>
        <taxon>Dothideomycetes incertae sedis</taxon>
        <taxon>Botryosphaeriales</taxon>
        <taxon>Aplosporellaceae</taxon>
        <taxon>Aplosporella</taxon>
    </lineage>
</organism>
<proteinExistence type="predicted"/>
<dbReference type="PANTHER" id="PTHR38797:SF7">
    <property type="entry name" value="TRANSCRIPTION FACTOR DOMAIN-CONTAINING PROTEIN"/>
    <property type="match status" value="1"/>
</dbReference>
<dbReference type="Proteomes" id="UP000799438">
    <property type="component" value="Unassembled WGS sequence"/>
</dbReference>
<dbReference type="OrthoDB" id="5403091at2759"/>
<dbReference type="PANTHER" id="PTHR38797">
    <property type="entry name" value="NUCLEAR PORE COMPLEX PROTEIN NUP85-RELATED"/>
    <property type="match status" value="1"/>
</dbReference>
<dbReference type="AlphaFoldDB" id="A0A6A6B0F8"/>
<accession>A0A6A6B0F8</accession>
<evidence type="ECO:0000313" key="2">
    <source>
        <dbReference type="EMBL" id="KAF2137038.1"/>
    </source>
</evidence>
<dbReference type="RefSeq" id="XP_033392756.1">
    <property type="nucleotide sequence ID" value="XM_033541278.1"/>
</dbReference>
<evidence type="ECO:0000256" key="1">
    <source>
        <dbReference type="SAM" id="MobiDB-lite"/>
    </source>
</evidence>
<dbReference type="InterPro" id="IPR053204">
    <property type="entry name" value="Oxopyrrolidines_Biosynth-assoc"/>
</dbReference>
<dbReference type="GeneID" id="54298774"/>
<name>A0A6A6B0F8_9PEZI</name>
<dbReference type="EMBL" id="ML995508">
    <property type="protein sequence ID" value="KAF2137038.1"/>
    <property type="molecule type" value="Genomic_DNA"/>
</dbReference>
<reference evidence="2" key="1">
    <citation type="journal article" date="2020" name="Stud. Mycol.">
        <title>101 Dothideomycetes genomes: a test case for predicting lifestyles and emergence of pathogens.</title>
        <authorList>
            <person name="Haridas S."/>
            <person name="Albert R."/>
            <person name="Binder M."/>
            <person name="Bloem J."/>
            <person name="Labutti K."/>
            <person name="Salamov A."/>
            <person name="Andreopoulos B."/>
            <person name="Baker S."/>
            <person name="Barry K."/>
            <person name="Bills G."/>
            <person name="Bluhm B."/>
            <person name="Cannon C."/>
            <person name="Castanera R."/>
            <person name="Culley D."/>
            <person name="Daum C."/>
            <person name="Ezra D."/>
            <person name="Gonzalez J."/>
            <person name="Henrissat B."/>
            <person name="Kuo A."/>
            <person name="Liang C."/>
            <person name="Lipzen A."/>
            <person name="Lutzoni F."/>
            <person name="Magnuson J."/>
            <person name="Mondo S."/>
            <person name="Nolan M."/>
            <person name="Ohm R."/>
            <person name="Pangilinan J."/>
            <person name="Park H.-J."/>
            <person name="Ramirez L."/>
            <person name="Alfaro M."/>
            <person name="Sun H."/>
            <person name="Tritt A."/>
            <person name="Yoshinaga Y."/>
            <person name="Zwiers L.-H."/>
            <person name="Turgeon B."/>
            <person name="Goodwin S."/>
            <person name="Spatafora J."/>
            <person name="Crous P."/>
            <person name="Grigoriev I."/>
        </authorList>
    </citation>
    <scope>NUCLEOTIDE SEQUENCE</scope>
    <source>
        <strain evidence="2">CBS 121167</strain>
    </source>
</reference>
<feature type="region of interest" description="Disordered" evidence="1">
    <location>
        <begin position="199"/>
        <end position="220"/>
    </location>
</feature>
<evidence type="ECO:0000313" key="3">
    <source>
        <dbReference type="Proteomes" id="UP000799438"/>
    </source>
</evidence>
<protein>
    <submittedName>
        <fullName evidence="2">Uncharacterized protein</fullName>
    </submittedName>
</protein>
<feature type="compositionally biased region" description="Basic and acidic residues" evidence="1">
    <location>
        <begin position="201"/>
        <end position="214"/>
    </location>
</feature>